<sequence length="130" mass="12741">MRLRNVALVVASGIAAFLVVGVLATELAAPYVEFSLFVGIPVGLVAGVTTAAVVTLGLGPAAGPGRRRVALSLGTFGVAFLVVLFGAAGGFGTGTVIALVAGVIVGLVAATAAYFWFDSGQANGAVAHGR</sequence>
<protein>
    <recommendedName>
        <fullName evidence="2">DUF8147 domain-containing protein</fullName>
    </recommendedName>
</protein>
<feature type="transmembrane region" description="Helical" evidence="1">
    <location>
        <begin position="70"/>
        <end position="91"/>
    </location>
</feature>
<organism evidence="3 4">
    <name type="scientific">Halorientalis brevis</name>
    <dbReference type="NCBI Taxonomy" id="1126241"/>
    <lineage>
        <taxon>Archaea</taxon>
        <taxon>Methanobacteriati</taxon>
        <taxon>Methanobacteriota</taxon>
        <taxon>Stenosarchaea group</taxon>
        <taxon>Halobacteria</taxon>
        <taxon>Halobacteriales</taxon>
        <taxon>Haloarculaceae</taxon>
        <taxon>Halorientalis</taxon>
    </lineage>
</organism>
<proteinExistence type="predicted"/>
<keyword evidence="1" id="KW-0472">Membrane</keyword>
<keyword evidence="1" id="KW-0812">Transmembrane</keyword>
<evidence type="ECO:0000259" key="2">
    <source>
        <dbReference type="Pfam" id="PF26472"/>
    </source>
</evidence>
<dbReference type="EMBL" id="JBHUDJ010000003">
    <property type="protein sequence ID" value="MFD1587098.1"/>
    <property type="molecule type" value="Genomic_DNA"/>
</dbReference>
<dbReference type="RefSeq" id="WP_247375187.1">
    <property type="nucleotide sequence ID" value="NZ_JALLGV010000001.1"/>
</dbReference>
<keyword evidence="1" id="KW-1133">Transmembrane helix</keyword>
<keyword evidence="4" id="KW-1185">Reference proteome</keyword>
<reference evidence="3 4" key="1">
    <citation type="journal article" date="2019" name="Int. J. Syst. Evol. Microbiol.">
        <title>The Global Catalogue of Microorganisms (GCM) 10K type strain sequencing project: providing services to taxonomists for standard genome sequencing and annotation.</title>
        <authorList>
            <consortium name="The Broad Institute Genomics Platform"/>
            <consortium name="The Broad Institute Genome Sequencing Center for Infectious Disease"/>
            <person name="Wu L."/>
            <person name="Ma J."/>
        </authorList>
    </citation>
    <scope>NUCLEOTIDE SEQUENCE [LARGE SCALE GENOMIC DNA]</scope>
    <source>
        <strain evidence="3 4">CGMCC 1.12125</strain>
    </source>
</reference>
<accession>A0ABD6CA59</accession>
<feature type="transmembrane region" description="Helical" evidence="1">
    <location>
        <begin position="97"/>
        <end position="117"/>
    </location>
</feature>
<feature type="transmembrane region" description="Helical" evidence="1">
    <location>
        <begin position="34"/>
        <end position="58"/>
    </location>
</feature>
<evidence type="ECO:0000256" key="1">
    <source>
        <dbReference type="SAM" id="Phobius"/>
    </source>
</evidence>
<dbReference type="AlphaFoldDB" id="A0ABD6CA59"/>
<dbReference type="InterPro" id="IPR058460">
    <property type="entry name" value="DUF8147"/>
</dbReference>
<comment type="caution">
    <text evidence="3">The sequence shown here is derived from an EMBL/GenBank/DDBJ whole genome shotgun (WGS) entry which is preliminary data.</text>
</comment>
<gene>
    <name evidence="3" type="ORF">ACFR9U_08880</name>
</gene>
<dbReference type="Proteomes" id="UP001597119">
    <property type="component" value="Unassembled WGS sequence"/>
</dbReference>
<feature type="domain" description="DUF8147" evidence="2">
    <location>
        <begin position="3"/>
        <end position="115"/>
    </location>
</feature>
<dbReference type="Pfam" id="PF26472">
    <property type="entry name" value="DUF8147"/>
    <property type="match status" value="1"/>
</dbReference>
<evidence type="ECO:0000313" key="4">
    <source>
        <dbReference type="Proteomes" id="UP001597119"/>
    </source>
</evidence>
<name>A0ABD6CA59_9EURY</name>
<evidence type="ECO:0000313" key="3">
    <source>
        <dbReference type="EMBL" id="MFD1587098.1"/>
    </source>
</evidence>